<dbReference type="PRINTS" id="PR00237">
    <property type="entry name" value="GPCRRHODOPSN"/>
</dbReference>
<evidence type="ECO:0000256" key="1">
    <source>
        <dbReference type="ARBA" id="ARBA00004651"/>
    </source>
</evidence>
<keyword evidence="3" id="KW-0812">Transmembrane</keyword>
<evidence type="ECO:0000256" key="3">
    <source>
        <dbReference type="ARBA" id="ARBA00022692"/>
    </source>
</evidence>
<keyword evidence="7" id="KW-0675">Receptor</keyword>
<dbReference type="EMBL" id="CAIIXF020000012">
    <property type="protein sequence ID" value="CAH1801616.1"/>
    <property type="molecule type" value="Genomic_DNA"/>
</dbReference>
<comment type="caution">
    <text evidence="10">The sequence shown here is derived from an EMBL/GenBank/DDBJ whole genome shotgun (WGS) entry which is preliminary data.</text>
</comment>
<organism evidence="10 11">
    <name type="scientific">Owenia fusiformis</name>
    <name type="common">Polychaete worm</name>
    <dbReference type="NCBI Taxonomy" id="6347"/>
    <lineage>
        <taxon>Eukaryota</taxon>
        <taxon>Metazoa</taxon>
        <taxon>Spiralia</taxon>
        <taxon>Lophotrochozoa</taxon>
        <taxon>Annelida</taxon>
        <taxon>Polychaeta</taxon>
        <taxon>Sedentaria</taxon>
        <taxon>Canalipalpata</taxon>
        <taxon>Sabellida</taxon>
        <taxon>Oweniida</taxon>
        <taxon>Oweniidae</taxon>
        <taxon>Owenia</taxon>
    </lineage>
</organism>
<dbReference type="PROSITE" id="PS50262">
    <property type="entry name" value="G_PROTEIN_RECEP_F1_2"/>
    <property type="match status" value="1"/>
</dbReference>
<evidence type="ECO:0000256" key="6">
    <source>
        <dbReference type="ARBA" id="ARBA00023136"/>
    </source>
</evidence>
<comment type="subcellular location">
    <subcellularLocation>
        <location evidence="1">Cell membrane</location>
        <topology evidence="1">Multi-pass membrane protein</topology>
    </subcellularLocation>
</comment>
<evidence type="ECO:0000256" key="9">
    <source>
        <dbReference type="ARBA" id="ARBA00023224"/>
    </source>
</evidence>
<dbReference type="Pfam" id="PF00001">
    <property type="entry name" value="7tm_1"/>
    <property type="match status" value="1"/>
</dbReference>
<evidence type="ECO:0000256" key="8">
    <source>
        <dbReference type="ARBA" id="ARBA00023180"/>
    </source>
</evidence>
<dbReference type="Gene3D" id="1.20.1070.10">
    <property type="entry name" value="Rhodopsin 7-helix transmembrane proteins"/>
    <property type="match status" value="1"/>
</dbReference>
<dbReference type="AlphaFoldDB" id="A0A8J1TLN6"/>
<dbReference type="InterPro" id="IPR000276">
    <property type="entry name" value="GPCR_Rhodpsn"/>
</dbReference>
<dbReference type="OrthoDB" id="9445642at2759"/>
<dbReference type="Proteomes" id="UP000749559">
    <property type="component" value="Unassembled WGS sequence"/>
</dbReference>
<dbReference type="PANTHER" id="PTHR24246:SF27">
    <property type="entry name" value="ADENOSINE RECEPTOR, ISOFORM A"/>
    <property type="match status" value="1"/>
</dbReference>
<dbReference type="PANTHER" id="PTHR24246">
    <property type="entry name" value="OLFACTORY RECEPTOR AND ADENOSINE RECEPTOR"/>
    <property type="match status" value="1"/>
</dbReference>
<keyword evidence="9" id="KW-0807">Transducer</keyword>
<dbReference type="InterPro" id="IPR017452">
    <property type="entry name" value="GPCR_Rhodpsn_7TM"/>
</dbReference>
<keyword evidence="6" id="KW-0472">Membrane</keyword>
<evidence type="ECO:0000256" key="4">
    <source>
        <dbReference type="ARBA" id="ARBA00022989"/>
    </source>
</evidence>
<evidence type="ECO:0000313" key="10">
    <source>
        <dbReference type="EMBL" id="CAH1801616.1"/>
    </source>
</evidence>
<sequence length="457" mass="51041">MTETSTSSMEDTTNMTDSVLQSKVLTKEIAIFLFILKCIIAVCTIWSNCLVFYTYFKKRHLRTLTDLAIVSLAIVDLITGCGMPLDSVSSYLPTLLSTSDELDNQFCFIKYLILQFSCQLSIMHLTLLMLERYIKLAFTDLYNAYVTRQTMLGAITTLWLCQILVTVLPMTLGAYIWQPGIPCHMAHVFKKEIYRFTMSQIGICLIIDIIVFIATCLYILRLNRIVEPSGTSNASREKYLTKTVFSMTVLFWFSWLQVFFIVIFVKIDPEGGSLASFVVVNISVLVAQLNSLVNPWVYMLRNKEGRNNIYRLLGCQVETNVVRIQSNDIPTVGPSVDPNPTGGSNPIDGSIEEAMDKIDPSVDPNPTGGFNQIDGSIEEAMDKIDPSVDPNPTGGSNPIDGSIEEAMDKIDPSVDPYPTGGFNQMDGSIEESMDIIELRDIEVENGESPKNEDEGFF</sequence>
<evidence type="ECO:0000256" key="5">
    <source>
        <dbReference type="ARBA" id="ARBA00023040"/>
    </source>
</evidence>
<keyword evidence="8" id="KW-0325">Glycoprotein</keyword>
<evidence type="ECO:0000256" key="7">
    <source>
        <dbReference type="ARBA" id="ARBA00023170"/>
    </source>
</evidence>
<accession>A0A8J1TLN6</accession>
<dbReference type="GO" id="GO:0004930">
    <property type="term" value="F:G protein-coupled receptor activity"/>
    <property type="evidence" value="ECO:0007669"/>
    <property type="project" value="UniProtKB-KW"/>
</dbReference>
<keyword evidence="4" id="KW-1133">Transmembrane helix</keyword>
<dbReference type="GO" id="GO:0005886">
    <property type="term" value="C:plasma membrane"/>
    <property type="evidence" value="ECO:0007669"/>
    <property type="project" value="UniProtKB-SubCell"/>
</dbReference>
<keyword evidence="11" id="KW-1185">Reference proteome</keyword>
<name>A0A8J1TLN6_OWEFU</name>
<protein>
    <submittedName>
        <fullName evidence="10">Uncharacterized protein</fullName>
    </submittedName>
</protein>
<keyword evidence="2" id="KW-1003">Cell membrane</keyword>
<dbReference type="SUPFAM" id="SSF81321">
    <property type="entry name" value="Family A G protein-coupled receptor-like"/>
    <property type="match status" value="1"/>
</dbReference>
<gene>
    <name evidence="10" type="ORF">OFUS_LOCUS25389</name>
</gene>
<evidence type="ECO:0000256" key="2">
    <source>
        <dbReference type="ARBA" id="ARBA00022475"/>
    </source>
</evidence>
<keyword evidence="5" id="KW-0297">G-protein coupled receptor</keyword>
<proteinExistence type="predicted"/>
<evidence type="ECO:0000313" key="11">
    <source>
        <dbReference type="Proteomes" id="UP000749559"/>
    </source>
</evidence>
<reference evidence="10" key="1">
    <citation type="submission" date="2022-03" db="EMBL/GenBank/DDBJ databases">
        <authorList>
            <person name="Martin C."/>
        </authorList>
    </citation>
    <scope>NUCLEOTIDE SEQUENCE</scope>
</reference>
<dbReference type="CDD" id="cd00637">
    <property type="entry name" value="7tm_classA_rhodopsin-like"/>
    <property type="match status" value="1"/>
</dbReference>